<dbReference type="PROSITE" id="PS00178">
    <property type="entry name" value="AA_TRNA_LIGASE_I"/>
    <property type="match status" value="1"/>
</dbReference>
<sequence length="171" mass="20064">MIFIYFFFVTLIIINLNTIESKYLFGYSYNGNPKCPINILYDKKYIYSFILNNNKRNTYNSRIKCAKKSSIIPNEIVEGKVRLRFAPSPTGFLHVGGCRTFLYNYILSKQMNGSLILRLEDTDIKRNTKDSLDEIIKDLNWLNLTWDEGPDKVGEYGPYKQSEKIQLYKLK</sequence>
<dbReference type="InterPro" id="IPR014729">
    <property type="entry name" value="Rossmann-like_a/b/a_fold"/>
</dbReference>
<protein>
    <recommendedName>
        <fullName evidence="7">Glutamyl/glutaminyl-tRNA synthetase class Ib catalytic domain-containing protein</fullName>
    </recommendedName>
</protein>
<keyword evidence="1 5" id="KW-0436">Ligase</keyword>
<dbReference type="PANTHER" id="PTHR43311:SF2">
    <property type="entry name" value="GLUTAMATE--TRNA LIGASE, MITOCHONDRIAL-RELATED"/>
    <property type="match status" value="1"/>
</dbReference>
<keyword evidence="6" id="KW-0732">Signal</keyword>
<dbReference type="InterPro" id="IPR049940">
    <property type="entry name" value="GluQ/Sye"/>
</dbReference>
<accession>A0A024VJ18</accession>
<gene>
    <name evidence="8" type="ORF">PFFCH_04191</name>
</gene>
<proteinExistence type="inferred from homology"/>
<evidence type="ECO:0000313" key="9">
    <source>
        <dbReference type="Proteomes" id="UP000030656"/>
    </source>
</evidence>
<feature type="domain" description="Glutamyl/glutaminyl-tRNA synthetase class Ib catalytic" evidence="7">
    <location>
        <begin position="80"/>
        <end position="169"/>
    </location>
</feature>
<dbReference type="GO" id="GO:0005524">
    <property type="term" value="F:ATP binding"/>
    <property type="evidence" value="ECO:0007669"/>
    <property type="project" value="UniProtKB-KW"/>
</dbReference>
<dbReference type="EMBL" id="KI928025">
    <property type="protein sequence ID" value="ETW28283.1"/>
    <property type="molecule type" value="Genomic_DNA"/>
</dbReference>
<dbReference type="PRINTS" id="PR00987">
    <property type="entry name" value="TRNASYNTHGLU"/>
</dbReference>
<keyword evidence="3 5" id="KW-0067">ATP-binding</keyword>
<dbReference type="InterPro" id="IPR020058">
    <property type="entry name" value="Glu/Gln-tRNA-synth_Ib_cat-dom"/>
</dbReference>
<comment type="similarity">
    <text evidence="5">Belongs to the class-I aminoacyl-tRNA synthetase family.</text>
</comment>
<evidence type="ECO:0000256" key="1">
    <source>
        <dbReference type="ARBA" id="ARBA00022598"/>
    </source>
</evidence>
<reference evidence="8 9" key="2">
    <citation type="submission" date="2013-02" db="EMBL/GenBank/DDBJ databases">
        <title>The Genome Sequence of Plasmodium falciparum FCH/4.</title>
        <authorList>
            <consortium name="The Broad Institute Genome Sequencing Platform"/>
            <consortium name="The Broad Institute Genome Sequencing Center for Infectious Disease"/>
            <person name="Neafsey D."/>
            <person name="Cheeseman I."/>
            <person name="Volkman S."/>
            <person name="Adams J."/>
            <person name="Walker B."/>
            <person name="Young S.K."/>
            <person name="Zeng Q."/>
            <person name="Gargeya S."/>
            <person name="Fitzgerald M."/>
            <person name="Haas B."/>
            <person name="Abouelleil A."/>
            <person name="Alvarado L."/>
            <person name="Arachchi H.M."/>
            <person name="Berlin A.M."/>
            <person name="Chapman S.B."/>
            <person name="Dewar J."/>
            <person name="Goldberg J."/>
            <person name="Griggs A."/>
            <person name="Gujja S."/>
            <person name="Hansen M."/>
            <person name="Howarth C."/>
            <person name="Imamovic A."/>
            <person name="Larimer J."/>
            <person name="McCowan C."/>
            <person name="Murphy C."/>
            <person name="Neiman D."/>
            <person name="Pearson M."/>
            <person name="Priest M."/>
            <person name="Roberts A."/>
            <person name="Saif S."/>
            <person name="Shea T."/>
            <person name="Sisk P."/>
            <person name="Sykes S."/>
            <person name="Wortman J."/>
            <person name="Nusbaum C."/>
            <person name="Birren B."/>
        </authorList>
    </citation>
    <scope>NUCLEOTIDE SEQUENCE [LARGE SCALE GENOMIC DNA]</scope>
    <source>
        <strain evidence="8 9">FCH/4</strain>
    </source>
</reference>
<feature type="signal peptide" evidence="6">
    <location>
        <begin position="1"/>
        <end position="21"/>
    </location>
</feature>
<dbReference type="GO" id="GO:0004818">
    <property type="term" value="F:glutamate-tRNA ligase activity"/>
    <property type="evidence" value="ECO:0007669"/>
    <property type="project" value="TreeGrafter"/>
</dbReference>
<dbReference type="InterPro" id="IPR000924">
    <property type="entry name" value="Glu/Gln-tRNA-synth"/>
</dbReference>
<reference evidence="8 9" key="1">
    <citation type="submission" date="2013-02" db="EMBL/GenBank/DDBJ databases">
        <title>The Genome Annotation of Plasmodium falciparum FCH/4.</title>
        <authorList>
            <consortium name="The Broad Institute Genome Sequencing Platform"/>
            <consortium name="The Broad Institute Genome Sequencing Center for Infectious Disease"/>
            <person name="Neafsey D."/>
            <person name="Hoffman S."/>
            <person name="Volkman S."/>
            <person name="Rosenthal P."/>
            <person name="Walker B."/>
            <person name="Young S.K."/>
            <person name="Zeng Q."/>
            <person name="Gargeya S."/>
            <person name="Fitzgerald M."/>
            <person name="Haas B."/>
            <person name="Abouelleil A."/>
            <person name="Allen A.W."/>
            <person name="Alvarado L."/>
            <person name="Arachchi H.M."/>
            <person name="Berlin A.M."/>
            <person name="Chapman S.B."/>
            <person name="Gainer-Dewar J."/>
            <person name="Goldberg J."/>
            <person name="Griggs A."/>
            <person name="Gujja S."/>
            <person name="Hansen M."/>
            <person name="Howarth C."/>
            <person name="Imamovic A."/>
            <person name="Ireland A."/>
            <person name="Larimer J."/>
            <person name="McCowan C."/>
            <person name="Murphy C."/>
            <person name="Pearson M."/>
            <person name="Poon T.W."/>
            <person name="Priest M."/>
            <person name="Roberts A."/>
            <person name="Saif S."/>
            <person name="Shea T."/>
            <person name="Sisk P."/>
            <person name="Sykes S."/>
            <person name="Wortman J."/>
            <person name="Nusbaum C."/>
            <person name="Birren B."/>
        </authorList>
    </citation>
    <scope>NUCLEOTIDE SEQUENCE [LARGE SCALE GENOMIC DNA]</scope>
    <source>
        <strain evidence="8 9">FCH/4</strain>
    </source>
</reference>
<dbReference type="InterPro" id="IPR001412">
    <property type="entry name" value="aa-tRNA-synth_I_CS"/>
</dbReference>
<keyword evidence="5" id="KW-0648">Protein biosynthesis</keyword>
<evidence type="ECO:0000259" key="7">
    <source>
        <dbReference type="Pfam" id="PF00749"/>
    </source>
</evidence>
<dbReference type="Proteomes" id="UP000030656">
    <property type="component" value="Unassembled WGS sequence"/>
</dbReference>
<keyword evidence="4 5" id="KW-0030">Aminoacyl-tRNA synthetase</keyword>
<dbReference type="AlphaFoldDB" id="A0A024VJ18"/>
<keyword evidence="2 5" id="KW-0547">Nucleotide-binding</keyword>
<dbReference type="GO" id="GO:0006424">
    <property type="term" value="P:glutamyl-tRNA aminoacylation"/>
    <property type="evidence" value="ECO:0007669"/>
    <property type="project" value="TreeGrafter"/>
</dbReference>
<name>A0A024VJ18_PLAFA</name>
<dbReference type="SUPFAM" id="SSF52374">
    <property type="entry name" value="Nucleotidylyl transferase"/>
    <property type="match status" value="1"/>
</dbReference>
<feature type="chain" id="PRO_5001536180" description="Glutamyl/glutaminyl-tRNA synthetase class Ib catalytic domain-containing protein" evidence="6">
    <location>
        <begin position="22"/>
        <end position="171"/>
    </location>
</feature>
<dbReference type="Pfam" id="PF00749">
    <property type="entry name" value="tRNA-synt_1c"/>
    <property type="match status" value="1"/>
</dbReference>
<dbReference type="PANTHER" id="PTHR43311">
    <property type="entry name" value="GLUTAMATE--TRNA LIGASE"/>
    <property type="match status" value="1"/>
</dbReference>
<evidence type="ECO:0000256" key="6">
    <source>
        <dbReference type="SAM" id="SignalP"/>
    </source>
</evidence>
<evidence type="ECO:0000313" key="8">
    <source>
        <dbReference type="EMBL" id="ETW28283.1"/>
    </source>
</evidence>
<dbReference type="Gene3D" id="3.40.50.620">
    <property type="entry name" value="HUPs"/>
    <property type="match status" value="1"/>
</dbReference>
<organism evidence="8 9">
    <name type="scientific">Plasmodium falciparum FCH/4</name>
    <dbReference type="NCBI Taxonomy" id="1036724"/>
    <lineage>
        <taxon>Eukaryota</taxon>
        <taxon>Sar</taxon>
        <taxon>Alveolata</taxon>
        <taxon>Apicomplexa</taxon>
        <taxon>Aconoidasida</taxon>
        <taxon>Haemosporida</taxon>
        <taxon>Plasmodiidae</taxon>
        <taxon>Plasmodium</taxon>
        <taxon>Plasmodium (Laverania)</taxon>
    </lineage>
</organism>
<dbReference type="GO" id="GO:0005739">
    <property type="term" value="C:mitochondrion"/>
    <property type="evidence" value="ECO:0007669"/>
    <property type="project" value="TreeGrafter"/>
</dbReference>
<evidence type="ECO:0000256" key="5">
    <source>
        <dbReference type="RuleBase" id="RU363037"/>
    </source>
</evidence>
<evidence type="ECO:0000256" key="2">
    <source>
        <dbReference type="ARBA" id="ARBA00022741"/>
    </source>
</evidence>
<evidence type="ECO:0000256" key="3">
    <source>
        <dbReference type="ARBA" id="ARBA00022840"/>
    </source>
</evidence>
<evidence type="ECO:0000256" key="4">
    <source>
        <dbReference type="ARBA" id="ARBA00023146"/>
    </source>
</evidence>